<evidence type="ECO:0000256" key="2">
    <source>
        <dbReference type="ARBA" id="ARBA00004688"/>
    </source>
</evidence>
<comment type="similarity">
    <text evidence="3">Belongs to the class-I DAHP synthase family.</text>
</comment>
<dbReference type="InterPro" id="IPR013785">
    <property type="entry name" value="Aldolase_TIM"/>
</dbReference>
<evidence type="ECO:0000256" key="7">
    <source>
        <dbReference type="ARBA" id="ARBA00023141"/>
    </source>
</evidence>
<accession>F0WVS1</accession>
<dbReference type="GO" id="GO:0008652">
    <property type="term" value="P:amino acid biosynthetic process"/>
    <property type="evidence" value="ECO:0007669"/>
    <property type="project" value="UniProtKB-KW"/>
</dbReference>
<dbReference type="InterPro" id="IPR006218">
    <property type="entry name" value="DAHP1/KDSA"/>
</dbReference>
<gene>
    <name evidence="13" type="primary">AlNc14C303G10408</name>
    <name evidence="13" type="ORF">ALNC14_116610</name>
</gene>
<evidence type="ECO:0000256" key="11">
    <source>
        <dbReference type="ARBA" id="ARBA00047508"/>
    </source>
</evidence>
<evidence type="ECO:0000256" key="4">
    <source>
        <dbReference type="ARBA" id="ARBA00012694"/>
    </source>
</evidence>
<comment type="pathway">
    <text evidence="2">Metabolic intermediate biosynthesis; chorismate biosynthesis; chorismate from D-erythrose 4-phosphate and phosphoenolpyruvate: step 1/7.</text>
</comment>
<dbReference type="GO" id="GO:0005737">
    <property type="term" value="C:cytoplasm"/>
    <property type="evidence" value="ECO:0007669"/>
    <property type="project" value="TreeGrafter"/>
</dbReference>
<dbReference type="InterPro" id="IPR006219">
    <property type="entry name" value="DAHP_synth_1"/>
</dbReference>
<organism evidence="13">
    <name type="scientific">Albugo laibachii Nc14</name>
    <dbReference type="NCBI Taxonomy" id="890382"/>
    <lineage>
        <taxon>Eukaryota</taxon>
        <taxon>Sar</taxon>
        <taxon>Stramenopiles</taxon>
        <taxon>Oomycota</taxon>
        <taxon>Peronosporomycetes</taxon>
        <taxon>Albuginales</taxon>
        <taxon>Albuginaceae</taxon>
        <taxon>Albugo</taxon>
    </lineage>
</organism>
<evidence type="ECO:0000313" key="13">
    <source>
        <dbReference type="EMBL" id="CCA25517.1"/>
    </source>
</evidence>
<dbReference type="GO" id="GO:0009073">
    <property type="term" value="P:aromatic amino acid family biosynthetic process"/>
    <property type="evidence" value="ECO:0007669"/>
    <property type="project" value="UniProtKB-KW"/>
</dbReference>
<evidence type="ECO:0000256" key="1">
    <source>
        <dbReference type="ARBA" id="ARBA00003726"/>
    </source>
</evidence>
<keyword evidence="5" id="KW-0028">Amino-acid biosynthesis</keyword>
<comment type="function">
    <text evidence="1">Stereospecific condensation of phosphoenolpyruvate (PEP) and D-erythrose-4-phosphate (E4P) giving rise to 3-deoxy-D-arabino-heptulosonate-7-phosphate (DAHP).</text>
</comment>
<evidence type="ECO:0000256" key="9">
    <source>
        <dbReference type="ARBA" id="ARBA00031349"/>
    </source>
</evidence>
<dbReference type="PANTHER" id="PTHR21225">
    <property type="entry name" value="PHOSPHO-2-DEHYDRO-3-DEOXYHEPTONATE ALDOLASE DAHP SYNTHETASE"/>
    <property type="match status" value="1"/>
</dbReference>
<protein>
    <recommendedName>
        <fullName evidence="4">3-deoxy-7-phosphoheptulonate synthase</fullName>
        <ecNumber evidence="4">2.5.1.54</ecNumber>
    </recommendedName>
    <alternativeName>
        <fullName evidence="10">3-deoxy-D-arabino-heptulosonate 7-phosphate synthase</fullName>
    </alternativeName>
    <alternativeName>
        <fullName evidence="9">DAHP synthase</fullName>
    </alternativeName>
    <alternativeName>
        <fullName evidence="8">Phospho-2-keto-3-deoxyheptonate aldolase</fullName>
    </alternativeName>
</protein>
<evidence type="ECO:0000256" key="8">
    <source>
        <dbReference type="ARBA" id="ARBA00031111"/>
    </source>
</evidence>
<dbReference type="AlphaFoldDB" id="F0WVS1"/>
<dbReference type="HOGENOM" id="CLU_2563183_0_0_1"/>
<dbReference type="Pfam" id="PF00793">
    <property type="entry name" value="DAHP_synth_1"/>
    <property type="match status" value="1"/>
</dbReference>
<name>F0WVS1_9STRA</name>
<evidence type="ECO:0000256" key="3">
    <source>
        <dbReference type="ARBA" id="ARBA00007985"/>
    </source>
</evidence>
<dbReference type="SUPFAM" id="SSF51569">
    <property type="entry name" value="Aldolase"/>
    <property type="match status" value="1"/>
</dbReference>
<feature type="domain" description="DAHP synthetase I/KDSA" evidence="12">
    <location>
        <begin position="25"/>
        <end position="82"/>
    </location>
</feature>
<dbReference type="PANTHER" id="PTHR21225:SF12">
    <property type="entry name" value="PHOSPHO-2-DEHYDRO-3-DEOXYHEPTONATE ALDOLASE, TYROSINE-INHIBITED"/>
    <property type="match status" value="1"/>
</dbReference>
<reference evidence="13" key="1">
    <citation type="journal article" date="2011" name="PLoS Biol.">
        <title>Gene gain and loss during evolution of obligate parasitism in the white rust pathogen of Arabidopsis thaliana.</title>
        <authorList>
            <person name="Kemen E."/>
            <person name="Gardiner A."/>
            <person name="Schultz-Larsen T."/>
            <person name="Kemen A.C."/>
            <person name="Balmuth A.L."/>
            <person name="Robert-Seilaniantz A."/>
            <person name="Bailey K."/>
            <person name="Holub E."/>
            <person name="Studholme D.J."/>
            <person name="Maclean D."/>
            <person name="Jones J.D."/>
        </authorList>
    </citation>
    <scope>NUCLEOTIDE SEQUENCE</scope>
</reference>
<keyword evidence="7" id="KW-0057">Aromatic amino acid biosynthesis</keyword>
<dbReference type="EC" id="2.5.1.54" evidence="4"/>
<dbReference type="EMBL" id="FR824348">
    <property type="protein sequence ID" value="CCA25517.1"/>
    <property type="molecule type" value="Genomic_DNA"/>
</dbReference>
<evidence type="ECO:0000256" key="10">
    <source>
        <dbReference type="ARBA" id="ARBA00032193"/>
    </source>
</evidence>
<sequence length="83" mass="9169">MQNSGAKSTIELQTVATMGRQGVTNILCRTDDRLIAVVGPCSIHDVEAAVDYTKRLADLENELRDDLLIIMRAYFENARTTVG</sequence>
<evidence type="ECO:0000259" key="12">
    <source>
        <dbReference type="Pfam" id="PF00793"/>
    </source>
</evidence>
<proteinExistence type="inferred from homology"/>
<evidence type="ECO:0000256" key="5">
    <source>
        <dbReference type="ARBA" id="ARBA00022605"/>
    </source>
</evidence>
<comment type="catalytic activity">
    <reaction evidence="11">
        <text>D-erythrose 4-phosphate + phosphoenolpyruvate + H2O = 7-phospho-2-dehydro-3-deoxy-D-arabino-heptonate + phosphate</text>
        <dbReference type="Rhea" id="RHEA:14717"/>
        <dbReference type="ChEBI" id="CHEBI:15377"/>
        <dbReference type="ChEBI" id="CHEBI:16897"/>
        <dbReference type="ChEBI" id="CHEBI:43474"/>
        <dbReference type="ChEBI" id="CHEBI:58394"/>
        <dbReference type="ChEBI" id="CHEBI:58702"/>
        <dbReference type="EC" id="2.5.1.54"/>
    </reaction>
</comment>
<dbReference type="GO" id="GO:0003849">
    <property type="term" value="F:3-deoxy-7-phosphoheptulonate synthase activity"/>
    <property type="evidence" value="ECO:0007669"/>
    <property type="project" value="UniProtKB-EC"/>
</dbReference>
<keyword evidence="6" id="KW-0808">Transferase</keyword>
<dbReference type="Gene3D" id="3.20.20.70">
    <property type="entry name" value="Aldolase class I"/>
    <property type="match status" value="1"/>
</dbReference>
<evidence type="ECO:0000256" key="6">
    <source>
        <dbReference type="ARBA" id="ARBA00022679"/>
    </source>
</evidence>
<reference evidence="13" key="2">
    <citation type="submission" date="2011-02" db="EMBL/GenBank/DDBJ databases">
        <authorList>
            <person name="MacLean D."/>
        </authorList>
    </citation>
    <scope>NUCLEOTIDE SEQUENCE</scope>
</reference>